<proteinExistence type="predicted"/>
<sequence>MKYMLMLSTFCLLFISQFSYTQDLQGKWIMAKKNNKNSFLNVHVMQFTKDSLTHYNFDQKFSATRYSVKQNRIEVDTAAIGGFRFLDADRFRLKPERISDSIDFVRIKPTETNLSFEQIKKKHYAINYRGRTLITDFNDTLENNGPSTRLEKISDTYFLSIYRNARRLGAIPIKKATKQEIVVYGFPEIPYQILGEEKP</sequence>
<evidence type="ECO:0000256" key="1">
    <source>
        <dbReference type="SAM" id="SignalP"/>
    </source>
</evidence>
<dbReference type="OrthoDB" id="1451537at2"/>
<evidence type="ECO:0000313" key="3">
    <source>
        <dbReference type="Proteomes" id="UP000317169"/>
    </source>
</evidence>
<accession>A0A507ZLE0</accession>
<protein>
    <submittedName>
        <fullName evidence="2">Uncharacterized protein</fullName>
    </submittedName>
</protein>
<dbReference type="EMBL" id="VIAR01000010">
    <property type="protein sequence ID" value="TQD36964.1"/>
    <property type="molecule type" value="Genomic_DNA"/>
</dbReference>
<dbReference type="RefSeq" id="WP_141422202.1">
    <property type="nucleotide sequence ID" value="NZ_VIAR01000010.1"/>
</dbReference>
<evidence type="ECO:0000313" key="2">
    <source>
        <dbReference type="EMBL" id="TQD36964.1"/>
    </source>
</evidence>
<comment type="caution">
    <text evidence="2">The sequence shown here is derived from an EMBL/GenBank/DDBJ whole genome shotgun (WGS) entry which is preliminary data.</text>
</comment>
<dbReference type="AlphaFoldDB" id="A0A507ZLE0"/>
<feature type="chain" id="PRO_5021330574" evidence="1">
    <location>
        <begin position="22"/>
        <end position="199"/>
    </location>
</feature>
<keyword evidence="1" id="KW-0732">Signal</keyword>
<gene>
    <name evidence="2" type="ORF">FKR84_10160</name>
</gene>
<dbReference type="Proteomes" id="UP000317169">
    <property type="component" value="Unassembled WGS sequence"/>
</dbReference>
<feature type="signal peptide" evidence="1">
    <location>
        <begin position="1"/>
        <end position="21"/>
    </location>
</feature>
<reference evidence="2 3" key="1">
    <citation type="submission" date="2019-06" db="EMBL/GenBank/DDBJ databases">
        <title>Flavibacter putida gen. nov., sp. nov., a novel marine bacterium of the family Flavobacteriaceae isolated from coastal seawater.</title>
        <authorList>
            <person name="Feng X."/>
        </authorList>
    </citation>
    <scope>NUCLEOTIDE SEQUENCE [LARGE SCALE GENOMIC DNA]</scope>
    <source>
        <strain evidence="2 3">PLHSN227</strain>
    </source>
</reference>
<keyword evidence="3" id="KW-1185">Reference proteome</keyword>
<organism evidence="2 3">
    <name type="scientific">Haloflavibacter putidus</name>
    <dbReference type="NCBI Taxonomy" id="2576776"/>
    <lineage>
        <taxon>Bacteria</taxon>
        <taxon>Pseudomonadati</taxon>
        <taxon>Bacteroidota</taxon>
        <taxon>Flavobacteriia</taxon>
        <taxon>Flavobacteriales</taxon>
        <taxon>Flavobacteriaceae</taxon>
        <taxon>Haloflavibacter</taxon>
    </lineage>
</organism>
<name>A0A507ZLE0_9FLAO</name>